<proteinExistence type="predicted"/>
<dbReference type="OrthoDB" id="3637354at2759"/>
<evidence type="ECO:0008006" key="4">
    <source>
        <dbReference type="Google" id="ProtNLM"/>
    </source>
</evidence>
<protein>
    <recommendedName>
        <fullName evidence="4">SnoaL-like domain-containing protein</fullName>
    </recommendedName>
</protein>
<name>A0A9W8RMI3_9HYPO</name>
<organism evidence="2 3">
    <name type="scientific">Fusarium torreyae</name>
    <dbReference type="NCBI Taxonomy" id="1237075"/>
    <lineage>
        <taxon>Eukaryota</taxon>
        <taxon>Fungi</taxon>
        <taxon>Dikarya</taxon>
        <taxon>Ascomycota</taxon>
        <taxon>Pezizomycotina</taxon>
        <taxon>Sordariomycetes</taxon>
        <taxon>Hypocreomycetidae</taxon>
        <taxon>Hypocreales</taxon>
        <taxon>Nectriaceae</taxon>
        <taxon>Fusarium</taxon>
    </lineage>
</organism>
<keyword evidence="1" id="KW-0732">Signal</keyword>
<feature type="chain" id="PRO_5040783826" description="SnoaL-like domain-containing protein" evidence="1">
    <location>
        <begin position="21"/>
        <end position="192"/>
    </location>
</feature>
<dbReference type="AlphaFoldDB" id="A0A9W8RMI3"/>
<dbReference type="SUPFAM" id="SSF54427">
    <property type="entry name" value="NTF2-like"/>
    <property type="match status" value="1"/>
</dbReference>
<dbReference type="Gene3D" id="3.10.450.50">
    <property type="match status" value="1"/>
</dbReference>
<comment type="caution">
    <text evidence="2">The sequence shown here is derived from an EMBL/GenBank/DDBJ whole genome shotgun (WGS) entry which is preliminary data.</text>
</comment>
<reference evidence="2" key="1">
    <citation type="submission" date="2022-09" db="EMBL/GenBank/DDBJ databases">
        <title>Fusarium specimens isolated from Avocado Roots.</title>
        <authorList>
            <person name="Stajich J."/>
            <person name="Roper C."/>
            <person name="Heimlech-Rivalta G."/>
        </authorList>
    </citation>
    <scope>NUCLEOTIDE SEQUENCE</scope>
    <source>
        <strain evidence="2">CF00136</strain>
    </source>
</reference>
<evidence type="ECO:0000256" key="1">
    <source>
        <dbReference type="SAM" id="SignalP"/>
    </source>
</evidence>
<dbReference type="EMBL" id="JAOQAZ010000034">
    <property type="protein sequence ID" value="KAJ4249097.1"/>
    <property type="molecule type" value="Genomic_DNA"/>
</dbReference>
<sequence>MLQTKILAIVAGVLSATASAGRSEGGKNGAKGHKPFTTHEYHKKILNQYVDIWGGNISLVNTTFAPEVTLYIDRFPTGSNGSVEIGPYITNPASFAAFVEKTRSGLRQYDISVKKWVGEGYGIAARWAIEIVLGDDFKNVPTTLKAGEYVTYNGTEYLTLDPCTGLVTEVESAQDLISFLYNLGNDISLSPL</sequence>
<evidence type="ECO:0000313" key="2">
    <source>
        <dbReference type="EMBL" id="KAJ4249097.1"/>
    </source>
</evidence>
<feature type="signal peptide" evidence="1">
    <location>
        <begin position="1"/>
        <end position="20"/>
    </location>
</feature>
<accession>A0A9W8RMI3</accession>
<keyword evidence="3" id="KW-1185">Reference proteome</keyword>
<dbReference type="Proteomes" id="UP001152049">
    <property type="component" value="Unassembled WGS sequence"/>
</dbReference>
<evidence type="ECO:0000313" key="3">
    <source>
        <dbReference type="Proteomes" id="UP001152049"/>
    </source>
</evidence>
<dbReference type="InterPro" id="IPR032710">
    <property type="entry name" value="NTF2-like_dom_sf"/>
</dbReference>
<gene>
    <name evidence="2" type="ORF">NW762_012431</name>
</gene>